<evidence type="ECO:0000313" key="1">
    <source>
        <dbReference type="EMBL" id="UFP92618.1"/>
    </source>
</evidence>
<dbReference type="Pfam" id="PF21826">
    <property type="entry name" value="DUF6887"/>
    <property type="match status" value="1"/>
</dbReference>
<organism evidence="1 2">
    <name type="scientific">Gloeobacter morelensis MG652769</name>
    <dbReference type="NCBI Taxonomy" id="2781736"/>
    <lineage>
        <taxon>Bacteria</taxon>
        <taxon>Bacillati</taxon>
        <taxon>Cyanobacteriota</taxon>
        <taxon>Cyanophyceae</taxon>
        <taxon>Gloeobacterales</taxon>
        <taxon>Gloeobacteraceae</taxon>
        <taxon>Gloeobacter</taxon>
        <taxon>Gloeobacter morelensis</taxon>
    </lineage>
</organism>
<protein>
    <submittedName>
        <fullName evidence="1">Uncharacterized protein</fullName>
    </submittedName>
</protein>
<keyword evidence="2" id="KW-1185">Reference proteome</keyword>
<dbReference type="Proteomes" id="UP001054846">
    <property type="component" value="Chromosome"/>
</dbReference>
<accession>A0ABY3PG84</accession>
<reference evidence="1 2" key="1">
    <citation type="journal article" date="2021" name="Genome Biol. Evol.">
        <title>Complete Genome Sequencing of a Novel Gloeobacter Species from a Waterfall Cave in Mexico.</title>
        <authorList>
            <person name="Saw J.H."/>
            <person name="Cardona T."/>
            <person name="Montejano G."/>
        </authorList>
    </citation>
    <scope>NUCLEOTIDE SEQUENCE [LARGE SCALE GENOMIC DNA]</scope>
    <source>
        <strain evidence="1">MG652769</strain>
    </source>
</reference>
<evidence type="ECO:0000313" key="2">
    <source>
        <dbReference type="Proteomes" id="UP001054846"/>
    </source>
</evidence>
<proteinExistence type="predicted"/>
<dbReference type="RefSeq" id="WP_230839609.1">
    <property type="nucleotide sequence ID" value="NZ_CP063845.1"/>
</dbReference>
<dbReference type="InterPro" id="IPR054053">
    <property type="entry name" value="DUF6887"/>
</dbReference>
<name>A0ABY3PG84_9CYAN</name>
<gene>
    <name evidence="1" type="ORF">ISF26_12255</name>
</gene>
<sequence>MSPTNFEQMTTAQLRAYVLEHRDDEAAFHAYMDRLYAAPKTASFPAGGDVRAQIEEVLRRRRGEH</sequence>
<dbReference type="EMBL" id="CP063845">
    <property type="protein sequence ID" value="UFP92618.1"/>
    <property type="molecule type" value="Genomic_DNA"/>
</dbReference>